<dbReference type="InterPro" id="IPR001608">
    <property type="entry name" value="Ala_racemase_N"/>
</dbReference>
<evidence type="ECO:0000259" key="3">
    <source>
        <dbReference type="SMART" id="SM01119"/>
    </source>
</evidence>
<dbReference type="OrthoDB" id="20198at2759"/>
<dbReference type="Pfam" id="PF14031">
    <property type="entry name" value="D-ser_dehydrat"/>
    <property type="match status" value="1"/>
</dbReference>
<accession>A0A553P8E8</accession>
<sequence>MSGPQAENGQSLLIGRTIDHLATPAFVVDLDVVKANCERMLARAQKGGLHLRGQTKTHKTVEGAIYQTGGTRRGLVTSTLVESEMYANAGFDDILYGYPILSTHMQRNLKLAQKLESYHLMVTNKESIQILLANPPPPGKKWSVFMKIDCGNSREGFWWSDQDCIEAALEIRKYPAVMTLQGTYVHCGNTYKSQDSNQVEKTRDETIKMLIGVSKRMSEHGIKFDNIGIGSTPSCSHDSALYAQISEIHPGNYVFYDAQQEKLGSCGMGDVAGKVLTRVIGHSVRRNQLLVDCGFSALTKQGFQELDQSFARVEGHPMLKLCDMTQEIGKVGWDLDDSINFDDFPVGSTLSLIPYHACATAAMYPVYYVHQNQMIKEEWRPCRGW</sequence>
<dbReference type="STRING" id="6832.A0A553P8E8"/>
<dbReference type="PANTHER" id="PTHR28004">
    <property type="entry name" value="ZGC:162816-RELATED"/>
    <property type="match status" value="1"/>
</dbReference>
<dbReference type="Pfam" id="PF01168">
    <property type="entry name" value="Ala_racemase_N"/>
    <property type="match status" value="1"/>
</dbReference>
<evidence type="ECO:0000313" key="4">
    <source>
        <dbReference type="EMBL" id="TRY73948.1"/>
    </source>
</evidence>
<dbReference type="GO" id="GO:0036088">
    <property type="term" value="P:D-serine catabolic process"/>
    <property type="evidence" value="ECO:0007669"/>
    <property type="project" value="TreeGrafter"/>
</dbReference>
<dbReference type="EMBL" id="VCGU01000007">
    <property type="protein sequence ID" value="TRY73948.1"/>
    <property type="molecule type" value="Genomic_DNA"/>
</dbReference>
<comment type="similarity">
    <text evidence="1">Belongs to the DSD1 family.</text>
</comment>
<dbReference type="AlphaFoldDB" id="A0A553P8E8"/>
<dbReference type="InterPro" id="IPR051466">
    <property type="entry name" value="D-amino_acid_metab_enzyme"/>
</dbReference>
<reference evidence="4 5" key="1">
    <citation type="journal article" date="2018" name="Nat. Ecol. Evol.">
        <title>Genomic signatures of mitonuclear coevolution across populations of Tigriopus californicus.</title>
        <authorList>
            <person name="Barreto F.S."/>
            <person name="Watson E.T."/>
            <person name="Lima T.G."/>
            <person name="Willett C.S."/>
            <person name="Edmands S."/>
            <person name="Li W."/>
            <person name="Burton R.S."/>
        </authorList>
    </citation>
    <scope>NUCLEOTIDE SEQUENCE [LARGE SCALE GENOMIC DNA]</scope>
    <source>
        <strain evidence="4 5">San Diego</strain>
    </source>
</reference>
<evidence type="ECO:0000313" key="5">
    <source>
        <dbReference type="Proteomes" id="UP000318571"/>
    </source>
</evidence>
<dbReference type="SUPFAM" id="SSF51419">
    <property type="entry name" value="PLP-binding barrel"/>
    <property type="match status" value="1"/>
</dbReference>
<dbReference type="Gene3D" id="2.40.37.20">
    <property type="entry name" value="D-serine dehydratase-like domain"/>
    <property type="match status" value="1"/>
</dbReference>
<comment type="caution">
    <text evidence="4">The sequence shown here is derived from an EMBL/GenBank/DDBJ whole genome shotgun (WGS) entry which is preliminary data.</text>
</comment>
<dbReference type="Proteomes" id="UP000318571">
    <property type="component" value="Chromosome 3"/>
</dbReference>
<dbReference type="GO" id="GO:0008721">
    <property type="term" value="F:D-serine ammonia-lyase activity"/>
    <property type="evidence" value="ECO:0007669"/>
    <property type="project" value="TreeGrafter"/>
</dbReference>
<name>A0A553P8E8_TIGCA</name>
<dbReference type="InterPro" id="IPR042208">
    <property type="entry name" value="D-ser_dehydrat-like_sf"/>
</dbReference>
<feature type="domain" description="D-serine dehydratase-like" evidence="3">
    <location>
        <begin position="272"/>
        <end position="371"/>
    </location>
</feature>
<dbReference type="OMA" id="WPRFYGW"/>
<evidence type="ECO:0000256" key="2">
    <source>
        <dbReference type="ARBA" id="ARBA00023239"/>
    </source>
</evidence>
<proteinExistence type="inferred from homology"/>
<evidence type="ECO:0000256" key="1">
    <source>
        <dbReference type="ARBA" id="ARBA00005323"/>
    </source>
</evidence>
<keyword evidence="2" id="KW-0456">Lyase</keyword>
<protein>
    <recommendedName>
        <fullName evidence="3">D-serine dehydratase-like domain-containing protein</fullName>
    </recommendedName>
</protein>
<dbReference type="InterPro" id="IPR029066">
    <property type="entry name" value="PLP-binding_barrel"/>
</dbReference>
<dbReference type="SMART" id="SM01119">
    <property type="entry name" value="D-ser_dehydrat"/>
    <property type="match status" value="1"/>
</dbReference>
<organism evidence="4 5">
    <name type="scientific">Tigriopus californicus</name>
    <name type="common">Marine copepod</name>
    <dbReference type="NCBI Taxonomy" id="6832"/>
    <lineage>
        <taxon>Eukaryota</taxon>
        <taxon>Metazoa</taxon>
        <taxon>Ecdysozoa</taxon>
        <taxon>Arthropoda</taxon>
        <taxon>Crustacea</taxon>
        <taxon>Multicrustacea</taxon>
        <taxon>Hexanauplia</taxon>
        <taxon>Copepoda</taxon>
        <taxon>Harpacticoida</taxon>
        <taxon>Harpacticidae</taxon>
        <taxon>Tigriopus</taxon>
    </lineage>
</organism>
<dbReference type="PANTHER" id="PTHR28004:SF2">
    <property type="entry name" value="D-SERINE DEHYDRATASE"/>
    <property type="match status" value="1"/>
</dbReference>
<dbReference type="InterPro" id="IPR026956">
    <property type="entry name" value="D-ser_dehydrat-like_dom"/>
</dbReference>
<gene>
    <name evidence="4" type="ORF">TCAL_15709</name>
</gene>
<keyword evidence="5" id="KW-1185">Reference proteome</keyword>
<dbReference type="Gene3D" id="3.20.20.10">
    <property type="entry name" value="Alanine racemase"/>
    <property type="match status" value="1"/>
</dbReference>